<feature type="domain" description="HTH tetR-type" evidence="6">
    <location>
        <begin position="27"/>
        <end position="87"/>
    </location>
</feature>
<dbReference type="PANTHER" id="PTHR47506">
    <property type="entry name" value="TRANSCRIPTIONAL REGULATORY PROTEIN"/>
    <property type="match status" value="1"/>
</dbReference>
<dbReference type="InterPro" id="IPR036271">
    <property type="entry name" value="Tet_transcr_reg_TetR-rel_C_sf"/>
</dbReference>
<keyword evidence="1" id="KW-0805">Transcription regulation</keyword>
<dbReference type="Proteomes" id="UP000603940">
    <property type="component" value="Unassembled WGS sequence"/>
</dbReference>
<dbReference type="EMBL" id="JACTUZ010000007">
    <property type="protein sequence ID" value="MBC9176026.1"/>
    <property type="molecule type" value="Genomic_DNA"/>
</dbReference>
<dbReference type="InterPro" id="IPR009057">
    <property type="entry name" value="Homeodomain-like_sf"/>
</dbReference>
<keyword evidence="3" id="KW-0804">Transcription</keyword>
<dbReference type="PROSITE" id="PS50977">
    <property type="entry name" value="HTH_TETR_2"/>
    <property type="match status" value="1"/>
</dbReference>
<dbReference type="Pfam" id="PF00440">
    <property type="entry name" value="TetR_N"/>
    <property type="match status" value="1"/>
</dbReference>
<reference evidence="7 8" key="1">
    <citation type="journal article" date="2009" name="Int. J. Syst. Evol. Microbiol.">
        <title>Transfer of Teichococcus ludipueritiae and Muricoccus roseus to the genus Roseomonas, as Roseomonas ludipueritiae comb. nov. and Roseomonas rosea comb. nov., respectively, and emended description of the genus Roseomonas.</title>
        <authorList>
            <person name="Sanchez-Porro C."/>
            <person name="Gallego V."/>
            <person name="Busse H.J."/>
            <person name="Kampfer P."/>
            <person name="Ventosa A."/>
        </authorList>
    </citation>
    <scope>NUCLEOTIDE SEQUENCE [LARGE SCALE GENOMIC DNA]</scope>
    <source>
        <strain evidence="7 8">DSM 14915</strain>
    </source>
</reference>
<evidence type="ECO:0000256" key="4">
    <source>
        <dbReference type="PROSITE-ProRule" id="PRU00335"/>
    </source>
</evidence>
<evidence type="ECO:0000313" key="8">
    <source>
        <dbReference type="Proteomes" id="UP000603940"/>
    </source>
</evidence>
<evidence type="ECO:0000256" key="5">
    <source>
        <dbReference type="SAM" id="MobiDB-lite"/>
    </source>
</evidence>
<dbReference type="SUPFAM" id="SSF48498">
    <property type="entry name" value="Tetracyclin repressor-like, C-terminal domain"/>
    <property type="match status" value="1"/>
</dbReference>
<evidence type="ECO:0000256" key="3">
    <source>
        <dbReference type="ARBA" id="ARBA00023163"/>
    </source>
</evidence>
<evidence type="ECO:0000259" key="6">
    <source>
        <dbReference type="PROSITE" id="PS50977"/>
    </source>
</evidence>
<protein>
    <submittedName>
        <fullName evidence="7">TetR/AcrR family transcriptional regulator</fullName>
    </submittedName>
</protein>
<dbReference type="PANTHER" id="PTHR47506:SF1">
    <property type="entry name" value="HTH-TYPE TRANSCRIPTIONAL REGULATOR YJDC"/>
    <property type="match status" value="1"/>
</dbReference>
<feature type="DNA-binding region" description="H-T-H motif" evidence="4">
    <location>
        <begin position="50"/>
        <end position="69"/>
    </location>
</feature>
<keyword evidence="2 4" id="KW-0238">DNA-binding</keyword>
<dbReference type="SUPFAM" id="SSF46689">
    <property type="entry name" value="Homeodomain-like"/>
    <property type="match status" value="1"/>
</dbReference>
<evidence type="ECO:0000313" key="7">
    <source>
        <dbReference type="EMBL" id="MBC9176026.1"/>
    </source>
</evidence>
<evidence type="ECO:0000256" key="2">
    <source>
        <dbReference type="ARBA" id="ARBA00023125"/>
    </source>
</evidence>
<dbReference type="InterPro" id="IPR001647">
    <property type="entry name" value="HTH_TetR"/>
</dbReference>
<accession>A0ABR7R2R9</accession>
<comment type="caution">
    <text evidence="7">The sequence shown here is derived from an EMBL/GenBank/DDBJ whole genome shotgun (WGS) entry which is preliminary data.</text>
</comment>
<proteinExistence type="predicted"/>
<sequence>MQDPHAGRGDTSGRAPVTDAATTKPRSPAAQRLRTVAKDLFYRQGIRATGVEELCRIAGTTKISLYRAYPSKDELIAAILRDECADGTCLISRASGPAVPPRERPAACIAAAAEALRTPGFRGCPVGLAIAEFPDPEHPARKVADSHKLKTREDLRQLCAEAGAAEPAMLGDALLLLLEGAFSAAPYLGNEEAAEVLERSGRALLAMALPPTRE</sequence>
<gene>
    <name evidence="7" type="ORF">IBL25_03585</name>
</gene>
<organism evidence="7 8">
    <name type="scientific">Pseudoroseomonas ludipueritiae</name>
    <dbReference type="NCBI Taxonomy" id="198093"/>
    <lineage>
        <taxon>Bacteria</taxon>
        <taxon>Pseudomonadati</taxon>
        <taxon>Pseudomonadota</taxon>
        <taxon>Alphaproteobacteria</taxon>
        <taxon>Acetobacterales</taxon>
        <taxon>Acetobacteraceae</taxon>
        <taxon>Pseudoroseomonas</taxon>
    </lineage>
</organism>
<keyword evidence="8" id="KW-1185">Reference proteome</keyword>
<evidence type="ECO:0000256" key="1">
    <source>
        <dbReference type="ARBA" id="ARBA00023015"/>
    </source>
</evidence>
<feature type="region of interest" description="Disordered" evidence="5">
    <location>
        <begin position="1"/>
        <end position="29"/>
    </location>
</feature>
<name>A0ABR7R2R9_9PROT</name>
<dbReference type="Gene3D" id="1.10.357.10">
    <property type="entry name" value="Tetracycline Repressor, domain 2"/>
    <property type="match status" value="1"/>
</dbReference>